<evidence type="ECO:0000313" key="8">
    <source>
        <dbReference type="Proteomes" id="UP000256845"/>
    </source>
</evidence>
<evidence type="ECO:0000313" key="7">
    <source>
        <dbReference type="EMBL" id="RED48080.1"/>
    </source>
</evidence>
<gene>
    <name evidence="7" type="ORF">DFP90_10898</name>
</gene>
<evidence type="ECO:0000256" key="5">
    <source>
        <dbReference type="ARBA" id="ARBA00023136"/>
    </source>
</evidence>
<dbReference type="PANTHER" id="PTHR23291">
    <property type="entry name" value="BAX INHIBITOR-RELATED"/>
    <property type="match status" value="1"/>
</dbReference>
<accession>A0A3D9HF20</accession>
<dbReference type="Proteomes" id="UP000256845">
    <property type="component" value="Unassembled WGS sequence"/>
</dbReference>
<evidence type="ECO:0000256" key="4">
    <source>
        <dbReference type="ARBA" id="ARBA00022989"/>
    </source>
</evidence>
<comment type="similarity">
    <text evidence="2 6">Belongs to the BI1 family.</text>
</comment>
<feature type="transmembrane region" description="Helical" evidence="6">
    <location>
        <begin position="93"/>
        <end position="112"/>
    </location>
</feature>
<dbReference type="Pfam" id="PF01027">
    <property type="entry name" value="Bax1-I"/>
    <property type="match status" value="1"/>
</dbReference>
<name>A0A3D9HF20_9PROT</name>
<feature type="transmembrane region" description="Helical" evidence="6">
    <location>
        <begin position="53"/>
        <end position="72"/>
    </location>
</feature>
<organism evidence="7 8">
    <name type="scientific">Aestuariispira insulae</name>
    <dbReference type="NCBI Taxonomy" id="1461337"/>
    <lineage>
        <taxon>Bacteria</taxon>
        <taxon>Pseudomonadati</taxon>
        <taxon>Pseudomonadota</taxon>
        <taxon>Alphaproteobacteria</taxon>
        <taxon>Rhodospirillales</taxon>
        <taxon>Kiloniellaceae</taxon>
        <taxon>Aestuariispira</taxon>
    </lineage>
</organism>
<dbReference type="CDD" id="cd10432">
    <property type="entry name" value="BI-1-like_bacterial"/>
    <property type="match status" value="1"/>
</dbReference>
<comment type="caution">
    <text evidence="7">The sequence shown here is derived from an EMBL/GenBank/DDBJ whole genome shotgun (WGS) entry which is preliminary data.</text>
</comment>
<reference evidence="7 8" key="1">
    <citation type="submission" date="2018-07" db="EMBL/GenBank/DDBJ databases">
        <title>Genomic Encyclopedia of Type Strains, Phase III (KMG-III): the genomes of soil and plant-associated and newly described type strains.</title>
        <authorList>
            <person name="Whitman W."/>
        </authorList>
    </citation>
    <scope>NUCLEOTIDE SEQUENCE [LARGE SCALE GENOMIC DNA]</scope>
    <source>
        <strain evidence="7 8">CECT 8488</strain>
    </source>
</reference>
<dbReference type="AlphaFoldDB" id="A0A3D9HF20"/>
<sequence length="243" mass="26673">MNRHQSTVMDRSGARADIDAGLRSYMLKVYNYMALGVAFTGLIVLFMSTNQELMYTLAVGPAKWVLLIALLGMGWFSPKIISMRSSAMAQGYYWLYCALWGVMISPMVAFYLGKDPMLVGRAFFITAGMFAGMSLIGYTTKKDLSGFGRFAMMACIGLILASLANVFFFQDVGMSLVISCGMVLLFAGITAWETQEIKNNYFMAGSSEAAGRFAIFGALQLYGSFVVMFVHLLNILGIMNGDD</sequence>
<keyword evidence="4 6" id="KW-1133">Transmembrane helix</keyword>
<keyword evidence="3 6" id="KW-0812">Transmembrane</keyword>
<feature type="transmembrane region" description="Helical" evidence="6">
    <location>
        <begin position="118"/>
        <end position="138"/>
    </location>
</feature>
<keyword evidence="8" id="KW-1185">Reference proteome</keyword>
<evidence type="ECO:0000256" key="1">
    <source>
        <dbReference type="ARBA" id="ARBA00004141"/>
    </source>
</evidence>
<feature type="transmembrane region" description="Helical" evidence="6">
    <location>
        <begin position="174"/>
        <end position="192"/>
    </location>
</feature>
<dbReference type="GO" id="GO:0005886">
    <property type="term" value="C:plasma membrane"/>
    <property type="evidence" value="ECO:0007669"/>
    <property type="project" value="TreeGrafter"/>
</dbReference>
<keyword evidence="5 6" id="KW-0472">Membrane</keyword>
<evidence type="ECO:0000256" key="3">
    <source>
        <dbReference type="ARBA" id="ARBA00022692"/>
    </source>
</evidence>
<comment type="subcellular location">
    <subcellularLocation>
        <location evidence="1">Membrane</location>
        <topology evidence="1">Multi-pass membrane protein</topology>
    </subcellularLocation>
</comment>
<dbReference type="PANTHER" id="PTHR23291:SF50">
    <property type="entry name" value="PROTEIN LIFEGUARD 4"/>
    <property type="match status" value="1"/>
</dbReference>
<dbReference type="InterPro" id="IPR006214">
    <property type="entry name" value="Bax_inhibitor_1-related"/>
</dbReference>
<evidence type="ECO:0000256" key="2">
    <source>
        <dbReference type="ARBA" id="ARBA00010350"/>
    </source>
</evidence>
<feature type="transmembrane region" description="Helical" evidence="6">
    <location>
        <begin position="150"/>
        <end position="168"/>
    </location>
</feature>
<protein>
    <recommendedName>
        <fullName evidence="9">Modulator of FtsH protease</fullName>
    </recommendedName>
</protein>
<proteinExistence type="inferred from homology"/>
<feature type="transmembrane region" description="Helical" evidence="6">
    <location>
        <begin position="29"/>
        <end position="47"/>
    </location>
</feature>
<evidence type="ECO:0008006" key="9">
    <source>
        <dbReference type="Google" id="ProtNLM"/>
    </source>
</evidence>
<feature type="transmembrane region" description="Helical" evidence="6">
    <location>
        <begin position="213"/>
        <end position="239"/>
    </location>
</feature>
<dbReference type="EMBL" id="QRDW01000008">
    <property type="protein sequence ID" value="RED48080.1"/>
    <property type="molecule type" value="Genomic_DNA"/>
</dbReference>
<evidence type="ECO:0000256" key="6">
    <source>
        <dbReference type="RuleBase" id="RU004379"/>
    </source>
</evidence>